<evidence type="ECO:0000313" key="13">
    <source>
        <dbReference type="Proteomes" id="UP001367676"/>
    </source>
</evidence>
<keyword evidence="3 8" id="KW-0863">Zinc-finger</keyword>
<evidence type="ECO:0000256" key="4">
    <source>
        <dbReference type="ARBA" id="ARBA00022833"/>
    </source>
</evidence>
<feature type="zinc finger region" description="C3H1-type" evidence="8">
    <location>
        <begin position="144"/>
        <end position="172"/>
    </location>
</feature>
<organism evidence="12 13">
    <name type="scientific">Parthenolecanium corni</name>
    <dbReference type="NCBI Taxonomy" id="536013"/>
    <lineage>
        <taxon>Eukaryota</taxon>
        <taxon>Metazoa</taxon>
        <taxon>Ecdysozoa</taxon>
        <taxon>Arthropoda</taxon>
        <taxon>Hexapoda</taxon>
        <taxon>Insecta</taxon>
        <taxon>Pterygota</taxon>
        <taxon>Neoptera</taxon>
        <taxon>Paraneoptera</taxon>
        <taxon>Hemiptera</taxon>
        <taxon>Sternorrhyncha</taxon>
        <taxon>Coccoidea</taxon>
        <taxon>Coccidae</taxon>
        <taxon>Parthenolecanium</taxon>
    </lineage>
</organism>
<dbReference type="GO" id="GO:0003677">
    <property type="term" value="F:DNA binding"/>
    <property type="evidence" value="ECO:0007669"/>
    <property type="project" value="UniProtKB-KW"/>
</dbReference>
<keyword evidence="5 7" id="KW-0694">RNA-binding</keyword>
<evidence type="ECO:0000313" key="12">
    <source>
        <dbReference type="EMBL" id="KAK7585867.1"/>
    </source>
</evidence>
<dbReference type="PROSITE" id="PS50103">
    <property type="entry name" value="ZF_C3H1"/>
    <property type="match status" value="1"/>
</dbReference>
<evidence type="ECO:0000256" key="7">
    <source>
        <dbReference type="PROSITE-ProRule" id="PRU00176"/>
    </source>
</evidence>
<sequence length="372" mass="43904">MEITSELKVFCFILEEKRRAESPSYQMWLTEQQQLEDFQNEENERIRVEKHRLWLLEEEAARERWLKQQQRLERLKAEKAKQELLIREEWEREQRKLELEAAKREEERENRKREQTELLNRIEMYVLGETENLPSSARTATETQPGCEPCPFFSKVAACRFRDACSRNHLKPSVSRTLVIPNFYSHFRMEHVSRNNEYDTDLGLEYDDREIYDHFLEFYDDVLSELKKFGTVTQFKVCCNEEPHLRGNVYVQYQSERSAIKAFRVLQGRFYGGKRVSAEFCNIPSWSKALCEKKTTGVGLLRLFANSSGVTQKATKTLPKGDNVGVIHVIRLTGRQGRHRIRRENVLIPAQSHRDRIVCEAAEKALVEVVRN</sequence>
<dbReference type="GO" id="GO:0089701">
    <property type="term" value="C:U2AF complex"/>
    <property type="evidence" value="ECO:0007669"/>
    <property type="project" value="InterPro"/>
</dbReference>
<dbReference type="PRINTS" id="PR01848">
    <property type="entry name" value="U2AUXFACTOR"/>
</dbReference>
<accession>A0AAN9TG64</accession>
<dbReference type="InterPro" id="IPR035979">
    <property type="entry name" value="RBD_domain_sf"/>
</dbReference>
<keyword evidence="6" id="KW-0238">DNA-binding</keyword>
<protein>
    <submittedName>
        <fullName evidence="12">Uncharacterized protein</fullName>
    </submittedName>
</protein>
<dbReference type="InterPro" id="IPR009145">
    <property type="entry name" value="U2AF_small"/>
</dbReference>
<dbReference type="CDD" id="cd12540">
    <property type="entry name" value="RRM_U2AFBPL"/>
    <property type="match status" value="1"/>
</dbReference>
<keyword evidence="2" id="KW-0677">Repeat</keyword>
<feature type="coiled-coil region" evidence="9">
    <location>
        <begin position="55"/>
        <end position="119"/>
    </location>
</feature>
<comment type="caution">
    <text evidence="12">The sequence shown here is derived from an EMBL/GenBank/DDBJ whole genome shotgun (WGS) entry which is preliminary data.</text>
</comment>
<evidence type="ECO:0000256" key="6">
    <source>
        <dbReference type="ARBA" id="ARBA00023125"/>
    </source>
</evidence>
<dbReference type="InterPro" id="IPR000504">
    <property type="entry name" value="RRM_dom"/>
</dbReference>
<dbReference type="Gene3D" id="3.30.70.330">
    <property type="match status" value="1"/>
</dbReference>
<dbReference type="GO" id="GO:0000398">
    <property type="term" value="P:mRNA splicing, via spliceosome"/>
    <property type="evidence" value="ECO:0007669"/>
    <property type="project" value="InterPro"/>
</dbReference>
<feature type="domain" description="C3H1-type" evidence="11">
    <location>
        <begin position="144"/>
        <end position="172"/>
    </location>
</feature>
<gene>
    <name evidence="12" type="ORF">V9T40_000046</name>
</gene>
<evidence type="ECO:0000256" key="9">
    <source>
        <dbReference type="SAM" id="Coils"/>
    </source>
</evidence>
<keyword evidence="4 8" id="KW-0862">Zinc</keyword>
<dbReference type="PANTHER" id="PTHR12620">
    <property type="entry name" value="U2 SNRNP AUXILIARY FACTOR, SMALL SUBUNIT"/>
    <property type="match status" value="1"/>
</dbReference>
<feature type="domain" description="RRM" evidence="10">
    <location>
        <begin position="195"/>
        <end position="283"/>
    </location>
</feature>
<dbReference type="Pfam" id="PF00076">
    <property type="entry name" value="RRM_1"/>
    <property type="match status" value="1"/>
</dbReference>
<dbReference type="SUPFAM" id="SSF54928">
    <property type="entry name" value="RNA-binding domain, RBD"/>
    <property type="match status" value="1"/>
</dbReference>
<evidence type="ECO:0000259" key="10">
    <source>
        <dbReference type="PROSITE" id="PS50102"/>
    </source>
</evidence>
<dbReference type="InterPro" id="IPR012677">
    <property type="entry name" value="Nucleotide-bd_a/b_plait_sf"/>
</dbReference>
<dbReference type="SMART" id="SM00361">
    <property type="entry name" value="RRM_1"/>
    <property type="match status" value="1"/>
</dbReference>
<keyword evidence="9" id="KW-0175">Coiled coil</keyword>
<dbReference type="GO" id="GO:0003723">
    <property type="term" value="F:RNA binding"/>
    <property type="evidence" value="ECO:0007669"/>
    <property type="project" value="UniProtKB-UniRule"/>
</dbReference>
<keyword evidence="13" id="KW-1185">Reference proteome</keyword>
<dbReference type="EMBL" id="JBBCAQ010000028">
    <property type="protein sequence ID" value="KAK7585867.1"/>
    <property type="molecule type" value="Genomic_DNA"/>
</dbReference>
<evidence type="ECO:0000256" key="5">
    <source>
        <dbReference type="ARBA" id="ARBA00022884"/>
    </source>
</evidence>
<dbReference type="InterPro" id="IPR003954">
    <property type="entry name" value="RRM_euk-type"/>
</dbReference>
<dbReference type="AlphaFoldDB" id="A0AAN9TG64"/>
<dbReference type="GO" id="GO:0008270">
    <property type="term" value="F:zinc ion binding"/>
    <property type="evidence" value="ECO:0007669"/>
    <property type="project" value="UniProtKB-KW"/>
</dbReference>
<evidence type="ECO:0000256" key="8">
    <source>
        <dbReference type="PROSITE-ProRule" id="PRU00723"/>
    </source>
</evidence>
<proteinExistence type="predicted"/>
<dbReference type="PROSITE" id="PS50102">
    <property type="entry name" value="RRM"/>
    <property type="match status" value="1"/>
</dbReference>
<dbReference type="Proteomes" id="UP001367676">
    <property type="component" value="Unassembled WGS sequence"/>
</dbReference>
<evidence type="ECO:0000256" key="3">
    <source>
        <dbReference type="ARBA" id="ARBA00022771"/>
    </source>
</evidence>
<evidence type="ECO:0000256" key="2">
    <source>
        <dbReference type="ARBA" id="ARBA00022737"/>
    </source>
</evidence>
<dbReference type="InterPro" id="IPR000571">
    <property type="entry name" value="Znf_CCCH"/>
</dbReference>
<name>A0AAN9TG64_9HEMI</name>
<dbReference type="FunFam" id="3.30.70.330:FF:000318">
    <property type="entry name" value="Zinc finger CCCH domain-containing protein 5"/>
    <property type="match status" value="1"/>
</dbReference>
<keyword evidence="1 8" id="KW-0479">Metal-binding</keyword>
<evidence type="ECO:0000259" key="11">
    <source>
        <dbReference type="PROSITE" id="PS50103"/>
    </source>
</evidence>
<reference evidence="12 13" key="1">
    <citation type="submission" date="2024-03" db="EMBL/GenBank/DDBJ databases">
        <title>Adaptation during the transition from Ophiocordyceps entomopathogen to insect associate is accompanied by gene loss and intensified selection.</title>
        <authorList>
            <person name="Ward C.M."/>
            <person name="Onetto C.A."/>
            <person name="Borneman A.R."/>
        </authorList>
    </citation>
    <scope>NUCLEOTIDE SEQUENCE [LARGE SCALE GENOMIC DNA]</scope>
    <source>
        <strain evidence="12">AWRI1</strain>
        <tissue evidence="12">Single Adult Female</tissue>
    </source>
</reference>
<evidence type="ECO:0000256" key="1">
    <source>
        <dbReference type="ARBA" id="ARBA00022723"/>
    </source>
</evidence>